<accession>A0AAD5BRL6</accession>
<dbReference type="InterPro" id="IPR054691">
    <property type="entry name" value="LeuA/HCS_post-cat"/>
</dbReference>
<dbReference type="InterPro" id="IPR000891">
    <property type="entry name" value="PYR_CT"/>
</dbReference>
<dbReference type="Gene3D" id="1.10.238.260">
    <property type="match status" value="1"/>
</dbReference>
<sequence>TSLSHTTTFFSLTTRGPNIPTVTTTTTTCGFSYFKPTKTIHSKSFSMITCSLNKTYIPHHIQDPNRIRIFDTTLRDGEQAPGAAMTPKQKLAIAHQLTRLGVDIIEAGFPASNKADLETVKLIAQEVGNSMTNDGGPIPVISALARCNKNDIDKAWQAVRYAKYPRIHIFIATSEIHMKHKLKMSKEQVVEKARTMVAYARSLGCNDVQFSPEDAGRSEREFLYEVLGEAIKAGATTLCIPDTVGYNWPREFGQLIADIKANTPGVKNVVISTHCHNDLGLATANTLEGAYSGARQLEVTINGIGERAGNASLEEVVMAIKSKGELLGGLYTCVDTRHISMTSKMVEDYSGMRVQQHKPIVGANAFSHESGIHQDGMLKNKNTYEIMSPEDIGIHRSNEAGVTLGKLRYDGMLKNKNTYEIMSPEDIGIHRSNETGLTLGKLRCNKKDIELAWEAVKHARNARIHTFIATSGIPMEYTLMMKKEEVVEKARHMMKARRMASKIVYMKFFFLISFEFLFTLNTVEEYSGLRVQPHNAIVGANAFAHESGIHQDGMLKNTYTYEIMSPEDIGLFRSNESGLTLGKLSRRLCCLNLFSISYVQLGYDIDGRERNDVFWRFKSVAKMKKVVTDDDLIALLSDEVFQPTVVWTFGDVQLLYPKLIETNYNTGYILDNDGTEQMACSTGTGPVDYSMSAVTAGIDAIASTRVIISVEDDHTTTHASGEQVSRTYSCTYLRTTVILTLCMNIFVAFVGSGTGASMDICQLAYVGAINKMLGLKQQSTS</sequence>
<evidence type="ECO:0000256" key="1">
    <source>
        <dbReference type="ARBA" id="ARBA00022679"/>
    </source>
</evidence>
<dbReference type="PROSITE" id="PS00816">
    <property type="entry name" value="AIPM_HOMOCIT_SYNTH_2"/>
    <property type="match status" value="1"/>
</dbReference>
<gene>
    <name evidence="3" type="ORF">M8C21_006061</name>
</gene>
<dbReference type="InterPro" id="IPR013785">
    <property type="entry name" value="Aldolase_TIM"/>
</dbReference>
<dbReference type="PROSITE" id="PS00815">
    <property type="entry name" value="AIPM_HOMOCIT_SYNTH_1"/>
    <property type="match status" value="1"/>
</dbReference>
<name>A0AAD5BRL6_AMBAR</name>
<comment type="caution">
    <text evidence="3">The sequence shown here is derived from an EMBL/GenBank/DDBJ whole genome shotgun (WGS) entry which is preliminary data.</text>
</comment>
<dbReference type="GO" id="GO:0019761">
    <property type="term" value="P:glucosinolate biosynthetic process"/>
    <property type="evidence" value="ECO:0007669"/>
    <property type="project" value="UniProtKB-ARBA"/>
</dbReference>
<dbReference type="FunFam" id="3.20.20.70:FF:000010">
    <property type="entry name" value="2-isopropylmalate synthase"/>
    <property type="match status" value="1"/>
</dbReference>
<dbReference type="SUPFAM" id="SSF51569">
    <property type="entry name" value="Aldolase"/>
    <property type="match status" value="2"/>
</dbReference>
<feature type="domain" description="Pyruvate carboxyltransferase" evidence="2">
    <location>
        <begin position="67"/>
        <end position="340"/>
    </location>
</feature>
<dbReference type="Proteomes" id="UP001206925">
    <property type="component" value="Unassembled WGS sequence"/>
</dbReference>
<reference evidence="3" key="1">
    <citation type="submission" date="2022-06" db="EMBL/GenBank/DDBJ databases">
        <title>Uncovering the hologenomic basis of an extraordinary plant invasion.</title>
        <authorList>
            <person name="Bieker V.C."/>
            <person name="Martin M.D."/>
            <person name="Gilbert T."/>
            <person name="Hodgins K."/>
            <person name="Battlay P."/>
            <person name="Petersen B."/>
            <person name="Wilson J."/>
        </authorList>
    </citation>
    <scope>NUCLEOTIDE SEQUENCE</scope>
    <source>
        <strain evidence="3">AA19_3_7</strain>
        <tissue evidence="3">Leaf</tissue>
    </source>
</reference>
<dbReference type="GO" id="GO:0003852">
    <property type="term" value="F:2-isopropylmalate synthase activity"/>
    <property type="evidence" value="ECO:0007669"/>
    <property type="project" value="TreeGrafter"/>
</dbReference>
<dbReference type="Pfam" id="PF00682">
    <property type="entry name" value="HMGL-like"/>
    <property type="match status" value="2"/>
</dbReference>
<dbReference type="EMBL" id="JAMZMK010011277">
    <property type="protein sequence ID" value="KAI7727994.1"/>
    <property type="molecule type" value="Genomic_DNA"/>
</dbReference>
<dbReference type="PANTHER" id="PTHR10277">
    <property type="entry name" value="HOMOCITRATE SYNTHASE-RELATED"/>
    <property type="match status" value="1"/>
</dbReference>
<feature type="non-terminal residue" evidence="3">
    <location>
        <position position="1"/>
    </location>
</feature>
<keyword evidence="4" id="KW-1185">Reference proteome</keyword>
<dbReference type="AlphaFoldDB" id="A0AAD5BRL6"/>
<evidence type="ECO:0000259" key="2">
    <source>
        <dbReference type="PROSITE" id="PS50991"/>
    </source>
</evidence>
<dbReference type="PANTHER" id="PTHR10277:SF70">
    <property type="entry name" value="2-ISOPROPYLMALATE SYNTHASE"/>
    <property type="match status" value="1"/>
</dbReference>
<dbReference type="InterPro" id="IPR002034">
    <property type="entry name" value="AIPM/Hcit_synth_CS"/>
</dbReference>
<evidence type="ECO:0000313" key="3">
    <source>
        <dbReference type="EMBL" id="KAI7727994.1"/>
    </source>
</evidence>
<proteinExistence type="predicted"/>
<dbReference type="FunFam" id="1.10.238.260:FF:000001">
    <property type="entry name" value="2-isopropylmalate synthase"/>
    <property type="match status" value="1"/>
</dbReference>
<protein>
    <recommendedName>
        <fullName evidence="2">Pyruvate carboxyltransferase domain-containing protein</fullName>
    </recommendedName>
</protein>
<dbReference type="GO" id="GO:0010177">
    <property type="term" value="F:methylthioalkylmalate synthase activity"/>
    <property type="evidence" value="ECO:0007669"/>
    <property type="project" value="UniProtKB-ARBA"/>
</dbReference>
<organism evidence="3 4">
    <name type="scientific">Ambrosia artemisiifolia</name>
    <name type="common">Common ragweed</name>
    <dbReference type="NCBI Taxonomy" id="4212"/>
    <lineage>
        <taxon>Eukaryota</taxon>
        <taxon>Viridiplantae</taxon>
        <taxon>Streptophyta</taxon>
        <taxon>Embryophyta</taxon>
        <taxon>Tracheophyta</taxon>
        <taxon>Spermatophyta</taxon>
        <taxon>Magnoliopsida</taxon>
        <taxon>eudicotyledons</taxon>
        <taxon>Gunneridae</taxon>
        <taxon>Pentapetalae</taxon>
        <taxon>asterids</taxon>
        <taxon>campanulids</taxon>
        <taxon>Asterales</taxon>
        <taxon>Asteraceae</taxon>
        <taxon>Asteroideae</taxon>
        <taxon>Heliantheae alliance</taxon>
        <taxon>Heliantheae</taxon>
        <taxon>Ambrosia</taxon>
    </lineage>
</organism>
<evidence type="ECO:0000313" key="4">
    <source>
        <dbReference type="Proteomes" id="UP001206925"/>
    </source>
</evidence>
<dbReference type="CDD" id="cd07940">
    <property type="entry name" value="DRE_TIM_IPMS"/>
    <property type="match status" value="1"/>
</dbReference>
<dbReference type="PROSITE" id="PS50991">
    <property type="entry name" value="PYR_CT"/>
    <property type="match status" value="1"/>
</dbReference>
<dbReference type="GO" id="GO:0009507">
    <property type="term" value="C:chloroplast"/>
    <property type="evidence" value="ECO:0007669"/>
    <property type="project" value="TreeGrafter"/>
</dbReference>
<keyword evidence="1" id="KW-0808">Transferase</keyword>
<dbReference type="InterPro" id="IPR050073">
    <property type="entry name" value="2-IPM_HCS-like"/>
</dbReference>
<dbReference type="Pfam" id="PF22617">
    <property type="entry name" value="HCS_D2"/>
    <property type="match status" value="2"/>
</dbReference>
<dbReference type="Gene3D" id="3.20.20.70">
    <property type="entry name" value="Aldolase class I"/>
    <property type="match status" value="2"/>
</dbReference>
<dbReference type="GO" id="GO:0009098">
    <property type="term" value="P:L-leucine biosynthetic process"/>
    <property type="evidence" value="ECO:0007669"/>
    <property type="project" value="TreeGrafter"/>
</dbReference>